<dbReference type="InterPro" id="IPR035093">
    <property type="entry name" value="RelE/ParE_toxin_dom_sf"/>
</dbReference>
<proteinExistence type="predicted"/>
<dbReference type="Pfam" id="PF05016">
    <property type="entry name" value="ParE_toxin"/>
    <property type="match status" value="1"/>
</dbReference>
<name>A0A6I4J1E1_9SPHN</name>
<evidence type="ECO:0000313" key="2">
    <source>
        <dbReference type="EMBL" id="MVO78439.1"/>
    </source>
</evidence>
<protein>
    <submittedName>
        <fullName evidence="2">Uncharacterized protein</fullName>
    </submittedName>
</protein>
<keyword evidence="1" id="KW-1277">Toxin-antitoxin system</keyword>
<sequence>MTQLTILPDAREDLRAIDHYSIEEFGPSVADDYVNRIERALDRLFDCP</sequence>
<reference evidence="2 3" key="1">
    <citation type="submission" date="2019-12" db="EMBL/GenBank/DDBJ databases">
        <authorList>
            <person name="Huq M.A."/>
        </authorList>
    </citation>
    <scope>NUCLEOTIDE SEQUENCE [LARGE SCALE GENOMIC DNA]</scope>
    <source>
        <strain evidence="2 3">MAH-20</strain>
    </source>
</reference>
<dbReference type="AlphaFoldDB" id="A0A6I4J1E1"/>
<dbReference type="EMBL" id="WQMS01000013">
    <property type="protein sequence ID" value="MVO78439.1"/>
    <property type="molecule type" value="Genomic_DNA"/>
</dbReference>
<gene>
    <name evidence="2" type="ORF">GON01_10900</name>
</gene>
<dbReference type="InterPro" id="IPR007712">
    <property type="entry name" value="RelE/ParE_toxin"/>
</dbReference>
<dbReference type="Gene3D" id="3.30.2310.20">
    <property type="entry name" value="RelE-like"/>
    <property type="match status" value="1"/>
</dbReference>
<organism evidence="2 3">
    <name type="scientific">Sphingomonas horti</name>
    <dbReference type="NCBI Taxonomy" id="2682842"/>
    <lineage>
        <taxon>Bacteria</taxon>
        <taxon>Pseudomonadati</taxon>
        <taxon>Pseudomonadota</taxon>
        <taxon>Alphaproteobacteria</taxon>
        <taxon>Sphingomonadales</taxon>
        <taxon>Sphingomonadaceae</taxon>
        <taxon>Sphingomonas</taxon>
    </lineage>
</organism>
<evidence type="ECO:0000256" key="1">
    <source>
        <dbReference type="ARBA" id="ARBA00022649"/>
    </source>
</evidence>
<dbReference type="Proteomes" id="UP000441389">
    <property type="component" value="Unassembled WGS sequence"/>
</dbReference>
<keyword evidence="3" id="KW-1185">Reference proteome</keyword>
<comment type="caution">
    <text evidence="2">The sequence shown here is derived from an EMBL/GenBank/DDBJ whole genome shotgun (WGS) entry which is preliminary data.</text>
</comment>
<accession>A0A6I4J1E1</accession>
<evidence type="ECO:0000313" key="3">
    <source>
        <dbReference type="Proteomes" id="UP000441389"/>
    </source>
</evidence>